<dbReference type="RefSeq" id="YP_010781154.1">
    <property type="nucleotide sequence ID" value="NC_075038.1"/>
</dbReference>
<accession>A0A6N1NNR2</accession>
<name>A0A6N1NNR2_9VIRU</name>
<sequence>MTDTYLDVIRKGTCEKLKSMLDGDEYDVENYLAWIMKKVVEYKKSDMFKMIVLNFNFDVSEEFIKNNCQYFTTEILEFINAIKGNNCWDSLNNLYFSAIFSRAYIDIDKEIIVKLINYGININNLSNIYHTLHRSTNAHCELLKILLDNGLSHTYFDEILLSYFVRSKYDNLIRVLLQFNIDFNNLNQVIVPKNFNTLYDILIEANVNPKNLAYILSQTS</sequence>
<dbReference type="SUPFAM" id="SSF48403">
    <property type="entry name" value="Ankyrin repeat"/>
    <property type="match status" value="1"/>
</dbReference>
<organism evidence="1">
    <name type="scientific">Tupanvirus deep ocean</name>
    <dbReference type="NCBI Taxonomy" id="2126984"/>
    <lineage>
        <taxon>Viruses</taxon>
        <taxon>Varidnaviria</taxon>
        <taxon>Bamfordvirae</taxon>
        <taxon>Nucleocytoviricota</taxon>
        <taxon>Megaviricetes</taxon>
        <taxon>Imitervirales</taxon>
        <taxon>Mimiviridae</taxon>
        <taxon>Megamimivirinae</taxon>
        <taxon>Tupanvirus</taxon>
        <taxon>Tupanvirus altamarinense</taxon>
    </lineage>
</organism>
<evidence type="ECO:0000313" key="1">
    <source>
        <dbReference type="EMBL" id="QKU34517.1"/>
    </source>
</evidence>
<dbReference type="KEGG" id="vg:80517845"/>
<dbReference type="InterPro" id="IPR036770">
    <property type="entry name" value="Ankyrin_rpt-contain_sf"/>
</dbReference>
<dbReference type="EMBL" id="MF405918">
    <property type="protein sequence ID" value="QKU34517.1"/>
    <property type="molecule type" value="Genomic_DNA"/>
</dbReference>
<proteinExistence type="predicted"/>
<protein>
    <submittedName>
        <fullName evidence="1">Putative ORFan</fullName>
    </submittedName>
</protein>
<reference evidence="1" key="1">
    <citation type="submission" date="2017-06" db="EMBL/GenBank/DDBJ databases">
        <authorList>
            <person name="Assis F.L."/>
            <person name="Abrahao J.S."/>
            <person name="Silva L."/>
            <person name="Khalil J.B."/>
            <person name="Rodrigues R."/>
            <person name="Silva L.S."/>
            <person name="Boratto P."/>
            <person name="Andrade M."/>
            <person name="Kroon E.G."/>
            <person name="Ribeiro B."/>
            <person name="Bergier I."/>
            <person name="Seligmann H."/>
            <person name="Ghigo E."/>
            <person name="Colson P."/>
            <person name="Levasseur A."/>
            <person name="Raoult D."/>
            <person name="Scola B.L."/>
        </authorList>
    </citation>
    <scope>NUCLEOTIDE SEQUENCE</scope>
    <source>
        <strain evidence="1">Deep ocean</strain>
    </source>
</reference>
<dbReference type="GeneID" id="80517845"/>
<reference evidence="1" key="2">
    <citation type="journal article" date="2018" name="Nat. Commun.">
        <title>Tailed giant Tupanvirus possesses the most complete translational apparatus of the known virosphere.</title>
        <authorList>
            <person name="Abrahao J."/>
            <person name="Silva L."/>
            <person name="Silva L.S."/>
            <person name="Khalil J.Y.B."/>
            <person name="Rodrigues R."/>
            <person name="Arantes T."/>
            <person name="Assis F."/>
            <person name="Boratto P."/>
            <person name="Andrade M."/>
            <person name="Kroon E.G."/>
            <person name="Ribeiro B."/>
            <person name="Bergier I."/>
            <person name="Seligmann H."/>
            <person name="Ghigo E."/>
            <person name="Colson P."/>
            <person name="Levasseur A."/>
            <person name="Kroemer G."/>
            <person name="Raoult D."/>
            <person name="La Scola B."/>
        </authorList>
    </citation>
    <scope>NUCLEOTIDE SEQUENCE [LARGE SCALE GENOMIC DNA]</scope>
    <source>
        <strain evidence="1">Deep ocean</strain>
    </source>
</reference>